<dbReference type="AlphaFoldDB" id="W6K0H5"/>
<dbReference type="InterPro" id="IPR037401">
    <property type="entry name" value="SnoaL-like"/>
</dbReference>
<sequence length="141" mass="16159">MDRATFDEYIAGFNAEDTTAFDRFIAEDLWMINGLLEIHGRQGMKDHYAKIWPDFVETLDVVDFVSDDTRLAIEMKTNFRARHDAPEALFGPVVEGDQFDFHGVILYRINDAGQFSHIRVAYNSFRKTGVDGTRTELGLPH</sequence>
<accession>W6K0H5</accession>
<dbReference type="Gene3D" id="3.10.450.50">
    <property type="match status" value="1"/>
</dbReference>
<dbReference type="Proteomes" id="UP000035763">
    <property type="component" value="Unassembled WGS sequence"/>
</dbReference>
<gene>
    <name evidence="2" type="ORF">BN11_4990007</name>
</gene>
<dbReference type="InterPro" id="IPR032710">
    <property type="entry name" value="NTF2-like_dom_sf"/>
</dbReference>
<dbReference type="OrthoDB" id="26840at2"/>
<dbReference type="RefSeq" id="WP_048700302.1">
    <property type="nucleotide sequence ID" value="NZ_HG764815.1"/>
</dbReference>
<evidence type="ECO:0000313" key="3">
    <source>
        <dbReference type="Proteomes" id="UP000035763"/>
    </source>
</evidence>
<comment type="caution">
    <text evidence="2">The sequence shown here is derived from an EMBL/GenBank/DDBJ whole genome shotgun (WGS) entry which is preliminary data.</text>
</comment>
<organism evidence="2 3">
    <name type="scientific">Nostocoides australiense Ben110</name>
    <dbReference type="NCBI Taxonomy" id="1193182"/>
    <lineage>
        <taxon>Bacteria</taxon>
        <taxon>Bacillati</taxon>
        <taxon>Actinomycetota</taxon>
        <taxon>Actinomycetes</taxon>
        <taxon>Micrococcales</taxon>
        <taxon>Intrasporangiaceae</taxon>
        <taxon>Nostocoides</taxon>
    </lineage>
</organism>
<evidence type="ECO:0000313" key="2">
    <source>
        <dbReference type="EMBL" id="CCH74947.1"/>
    </source>
</evidence>
<protein>
    <recommendedName>
        <fullName evidence="1">SnoaL-like domain-containing protein</fullName>
    </recommendedName>
</protein>
<reference evidence="2 3" key="1">
    <citation type="journal article" date="2013" name="ISME J.">
        <title>A metabolic model for members of the genus Tetrasphaera involved in enhanced biological phosphorus removal.</title>
        <authorList>
            <person name="Kristiansen R."/>
            <person name="Nguyen H.T.T."/>
            <person name="Saunders A.M."/>
            <person name="Nielsen J.L."/>
            <person name="Wimmer R."/>
            <person name="Le V.Q."/>
            <person name="McIlroy S.J."/>
            <person name="Petrovski S."/>
            <person name="Seviour R.J."/>
            <person name="Calteau A."/>
            <person name="Nielsen K.L."/>
            <person name="Nielsen P.H."/>
        </authorList>
    </citation>
    <scope>NUCLEOTIDE SEQUENCE [LARGE SCALE GENOMIC DNA]</scope>
    <source>
        <strain evidence="2 3">Ben110</strain>
    </source>
</reference>
<name>W6K0H5_9MICO</name>
<dbReference type="Pfam" id="PF12680">
    <property type="entry name" value="SnoaL_2"/>
    <property type="match status" value="1"/>
</dbReference>
<feature type="domain" description="SnoaL-like" evidence="1">
    <location>
        <begin position="7"/>
        <end position="114"/>
    </location>
</feature>
<keyword evidence="3" id="KW-1185">Reference proteome</keyword>
<proteinExistence type="predicted"/>
<dbReference type="STRING" id="1193182.BN11_4990007"/>
<evidence type="ECO:0000259" key="1">
    <source>
        <dbReference type="Pfam" id="PF12680"/>
    </source>
</evidence>
<dbReference type="EMBL" id="CAJA01000444">
    <property type="protein sequence ID" value="CCH74947.1"/>
    <property type="molecule type" value="Genomic_DNA"/>
</dbReference>
<dbReference type="SUPFAM" id="SSF54427">
    <property type="entry name" value="NTF2-like"/>
    <property type="match status" value="1"/>
</dbReference>